<dbReference type="InterPro" id="IPR005822">
    <property type="entry name" value="Ribosomal_uL13"/>
</dbReference>
<dbReference type="GO" id="GO:0017148">
    <property type="term" value="P:negative regulation of translation"/>
    <property type="evidence" value="ECO:0007669"/>
    <property type="project" value="TreeGrafter"/>
</dbReference>
<dbReference type="InterPro" id="IPR005823">
    <property type="entry name" value="Ribosomal_uL13_bac-type"/>
</dbReference>
<dbReference type="PIRSF" id="PIRSF002181">
    <property type="entry name" value="Ribosomal_L13"/>
    <property type="match status" value="1"/>
</dbReference>
<dbReference type="GO" id="GO:0003735">
    <property type="term" value="F:structural constituent of ribosome"/>
    <property type="evidence" value="ECO:0007669"/>
    <property type="project" value="InterPro"/>
</dbReference>
<dbReference type="EMBL" id="PFCO01000001">
    <property type="protein sequence ID" value="PIR70007.1"/>
    <property type="molecule type" value="Genomic_DNA"/>
</dbReference>
<evidence type="ECO:0000313" key="6">
    <source>
        <dbReference type="Proteomes" id="UP000231503"/>
    </source>
</evidence>
<dbReference type="InterPro" id="IPR036899">
    <property type="entry name" value="Ribosomal_uL13_sf"/>
</dbReference>
<organism evidence="5 6">
    <name type="scientific">Candidatus Niyogibacteria bacterium CG10_big_fil_rev_8_21_14_0_10_46_36</name>
    <dbReference type="NCBI Taxonomy" id="1974726"/>
    <lineage>
        <taxon>Bacteria</taxon>
        <taxon>Candidatus Niyogiibacteriota</taxon>
    </lineage>
</organism>
<evidence type="ECO:0000256" key="4">
    <source>
        <dbReference type="HAMAP-Rule" id="MF_01366"/>
    </source>
</evidence>
<keyword evidence="2 4" id="KW-0689">Ribosomal protein</keyword>
<accession>A0A2H0TEM4</accession>
<dbReference type="Proteomes" id="UP000231503">
    <property type="component" value="Unassembled WGS sequence"/>
</dbReference>
<comment type="similarity">
    <text evidence="1 4">Belongs to the universal ribosomal protein uL13 family.</text>
</comment>
<dbReference type="NCBIfam" id="TIGR01066">
    <property type="entry name" value="rplM_bact"/>
    <property type="match status" value="1"/>
</dbReference>
<dbReference type="CDD" id="cd00392">
    <property type="entry name" value="Ribosomal_L13"/>
    <property type="match status" value="1"/>
</dbReference>
<dbReference type="PANTHER" id="PTHR11545:SF2">
    <property type="entry name" value="LARGE RIBOSOMAL SUBUNIT PROTEIN UL13M"/>
    <property type="match status" value="1"/>
</dbReference>
<name>A0A2H0TEM4_9BACT</name>
<dbReference type="SUPFAM" id="SSF52161">
    <property type="entry name" value="Ribosomal protein L13"/>
    <property type="match status" value="1"/>
</dbReference>
<dbReference type="GO" id="GO:0006412">
    <property type="term" value="P:translation"/>
    <property type="evidence" value="ECO:0007669"/>
    <property type="project" value="UniProtKB-UniRule"/>
</dbReference>
<evidence type="ECO:0000256" key="1">
    <source>
        <dbReference type="ARBA" id="ARBA00006227"/>
    </source>
</evidence>
<proteinExistence type="inferred from homology"/>
<evidence type="ECO:0000256" key="2">
    <source>
        <dbReference type="ARBA" id="ARBA00022980"/>
    </source>
</evidence>
<dbReference type="PANTHER" id="PTHR11545">
    <property type="entry name" value="RIBOSOMAL PROTEIN L13"/>
    <property type="match status" value="1"/>
</dbReference>
<comment type="caution">
    <text evidence="5">The sequence shown here is derived from an EMBL/GenBank/DDBJ whole genome shotgun (WGS) entry which is preliminary data.</text>
</comment>
<dbReference type="GO" id="GO:0022625">
    <property type="term" value="C:cytosolic large ribosomal subunit"/>
    <property type="evidence" value="ECO:0007669"/>
    <property type="project" value="TreeGrafter"/>
</dbReference>
<evidence type="ECO:0000313" key="5">
    <source>
        <dbReference type="EMBL" id="PIR70007.1"/>
    </source>
</evidence>
<dbReference type="Pfam" id="PF00572">
    <property type="entry name" value="Ribosomal_L13"/>
    <property type="match status" value="1"/>
</dbReference>
<comment type="subunit">
    <text evidence="4">Part of the 50S ribosomal subunit.</text>
</comment>
<sequence length="122" mass="14169">MKTDTPTKQEEIIIDAEGQILGRLATRIAYTLMGKDKPSYERHELKPVPVKITNASKVKVSGQKQKQKIYTRFTGYPSGLKKRTYEEQLEKDPTEIIRTAVWGMLPKNKLRKQFIKYLTIEK</sequence>
<comment type="function">
    <text evidence="4">This protein is one of the early assembly proteins of the 50S ribosomal subunit, although it is not seen to bind rRNA by itself. It is important during the early stages of 50S assembly.</text>
</comment>
<gene>
    <name evidence="4" type="primary">rplM</name>
    <name evidence="5" type="ORF">COU47_00405</name>
</gene>
<dbReference type="HAMAP" id="MF_01366">
    <property type="entry name" value="Ribosomal_uL13"/>
    <property type="match status" value="1"/>
</dbReference>
<evidence type="ECO:0000256" key="3">
    <source>
        <dbReference type="ARBA" id="ARBA00023274"/>
    </source>
</evidence>
<dbReference type="Gene3D" id="3.90.1180.10">
    <property type="entry name" value="Ribosomal protein L13"/>
    <property type="match status" value="1"/>
</dbReference>
<dbReference type="AlphaFoldDB" id="A0A2H0TEM4"/>
<keyword evidence="3 4" id="KW-0687">Ribonucleoprotein</keyword>
<protein>
    <recommendedName>
        <fullName evidence="4">Large ribosomal subunit protein uL13</fullName>
    </recommendedName>
</protein>
<reference evidence="6" key="1">
    <citation type="submission" date="2017-09" db="EMBL/GenBank/DDBJ databases">
        <title>Depth-based differentiation of microbial function through sediment-hosted aquifers and enrichment of novel symbionts in the deep terrestrial subsurface.</title>
        <authorList>
            <person name="Probst A.J."/>
            <person name="Ladd B."/>
            <person name="Jarett J.K."/>
            <person name="Geller-Mcgrath D.E."/>
            <person name="Sieber C.M.K."/>
            <person name="Emerson J.B."/>
            <person name="Anantharaman K."/>
            <person name="Thomas B.C."/>
            <person name="Malmstrom R."/>
            <person name="Stieglmeier M."/>
            <person name="Klingl A."/>
            <person name="Woyke T."/>
            <person name="Ryan C.M."/>
            <person name="Banfield J.F."/>
        </authorList>
    </citation>
    <scope>NUCLEOTIDE SEQUENCE [LARGE SCALE GENOMIC DNA]</scope>
</reference>
<dbReference type="GO" id="GO:0003729">
    <property type="term" value="F:mRNA binding"/>
    <property type="evidence" value="ECO:0007669"/>
    <property type="project" value="TreeGrafter"/>
</dbReference>